<proteinExistence type="predicted"/>
<name>X0TMR2_9ZZZZ</name>
<sequence length="82" mass="9535">MSVDKLYSIDDVAEVHQEAVESRRKMDKITRQVADYSVAYHSQERMMAEVGDILSEQLKQITILLSTLTELTWVIKDDMPYK</sequence>
<organism evidence="1">
    <name type="scientific">marine sediment metagenome</name>
    <dbReference type="NCBI Taxonomy" id="412755"/>
    <lineage>
        <taxon>unclassified sequences</taxon>
        <taxon>metagenomes</taxon>
        <taxon>ecological metagenomes</taxon>
    </lineage>
</organism>
<accession>X0TMR2</accession>
<reference evidence="1" key="1">
    <citation type="journal article" date="2014" name="Front. Microbiol.">
        <title>High frequency of phylogenetically diverse reductive dehalogenase-homologous genes in deep subseafloor sedimentary metagenomes.</title>
        <authorList>
            <person name="Kawai M."/>
            <person name="Futagami T."/>
            <person name="Toyoda A."/>
            <person name="Takaki Y."/>
            <person name="Nishi S."/>
            <person name="Hori S."/>
            <person name="Arai W."/>
            <person name="Tsubouchi T."/>
            <person name="Morono Y."/>
            <person name="Uchiyama I."/>
            <person name="Ito T."/>
            <person name="Fujiyama A."/>
            <person name="Inagaki F."/>
            <person name="Takami H."/>
        </authorList>
    </citation>
    <scope>NUCLEOTIDE SEQUENCE</scope>
    <source>
        <strain evidence="1">Expedition CK06-06</strain>
    </source>
</reference>
<dbReference type="AlphaFoldDB" id="X0TMR2"/>
<comment type="caution">
    <text evidence="1">The sequence shown here is derived from an EMBL/GenBank/DDBJ whole genome shotgun (WGS) entry which is preliminary data.</text>
</comment>
<dbReference type="EMBL" id="BARS01010553">
    <property type="protein sequence ID" value="GAF94853.1"/>
    <property type="molecule type" value="Genomic_DNA"/>
</dbReference>
<protein>
    <submittedName>
        <fullName evidence="1">Uncharacterized protein</fullName>
    </submittedName>
</protein>
<gene>
    <name evidence="1" type="ORF">S01H1_19520</name>
</gene>
<evidence type="ECO:0000313" key="1">
    <source>
        <dbReference type="EMBL" id="GAF94853.1"/>
    </source>
</evidence>